<accession>A0AAN9X9Q1</accession>
<reference evidence="1 2" key="1">
    <citation type="submission" date="2024-01" db="EMBL/GenBank/DDBJ databases">
        <title>The genomes of 5 underutilized Papilionoideae crops provide insights into root nodulation and disease resistanc.</title>
        <authorList>
            <person name="Jiang F."/>
        </authorList>
    </citation>
    <scope>NUCLEOTIDE SEQUENCE [LARGE SCALE GENOMIC DNA]</scope>
    <source>
        <strain evidence="1">DUOXIRENSHENG_FW03</strain>
        <tissue evidence="1">Leaves</tissue>
    </source>
</reference>
<name>A0AAN9X9Q1_PSOTE</name>
<dbReference type="AlphaFoldDB" id="A0AAN9X9Q1"/>
<evidence type="ECO:0000313" key="2">
    <source>
        <dbReference type="Proteomes" id="UP001386955"/>
    </source>
</evidence>
<protein>
    <submittedName>
        <fullName evidence="1">Uncharacterized protein</fullName>
    </submittedName>
</protein>
<dbReference type="EMBL" id="JAYMYS010000008">
    <property type="protein sequence ID" value="KAK7385784.1"/>
    <property type="molecule type" value="Genomic_DNA"/>
</dbReference>
<gene>
    <name evidence="1" type="ORF">VNO78_31643</name>
</gene>
<comment type="caution">
    <text evidence="1">The sequence shown here is derived from an EMBL/GenBank/DDBJ whole genome shotgun (WGS) entry which is preliminary data.</text>
</comment>
<dbReference type="Proteomes" id="UP001386955">
    <property type="component" value="Unassembled WGS sequence"/>
</dbReference>
<evidence type="ECO:0000313" key="1">
    <source>
        <dbReference type="EMBL" id="KAK7385784.1"/>
    </source>
</evidence>
<keyword evidence="2" id="KW-1185">Reference proteome</keyword>
<proteinExistence type="predicted"/>
<organism evidence="1 2">
    <name type="scientific">Psophocarpus tetragonolobus</name>
    <name type="common">Winged bean</name>
    <name type="synonym">Dolichos tetragonolobus</name>
    <dbReference type="NCBI Taxonomy" id="3891"/>
    <lineage>
        <taxon>Eukaryota</taxon>
        <taxon>Viridiplantae</taxon>
        <taxon>Streptophyta</taxon>
        <taxon>Embryophyta</taxon>
        <taxon>Tracheophyta</taxon>
        <taxon>Spermatophyta</taxon>
        <taxon>Magnoliopsida</taxon>
        <taxon>eudicotyledons</taxon>
        <taxon>Gunneridae</taxon>
        <taxon>Pentapetalae</taxon>
        <taxon>rosids</taxon>
        <taxon>fabids</taxon>
        <taxon>Fabales</taxon>
        <taxon>Fabaceae</taxon>
        <taxon>Papilionoideae</taxon>
        <taxon>50 kb inversion clade</taxon>
        <taxon>NPAAA clade</taxon>
        <taxon>indigoferoid/millettioid clade</taxon>
        <taxon>Phaseoleae</taxon>
        <taxon>Psophocarpus</taxon>
    </lineage>
</organism>
<sequence>MQTKGLIHKKITQAKCWVSKIKLKFFSAAAAASAVGSRQPPQQTGNDAGYRSAKAVDTHLEPPQDGKAMPLRPVEVKKLGGNALDLLPTRLRGERAREAQKRGIVLLLHNSKPLAGEGFGEGGCGDFDGAKEDDGAAEESAKIALRGVSVLTLLKCEKSETCTCLVCGVSEGGCENEGEVTHLGRVSLCAK</sequence>